<name>A0A2R7UCK8_PSEDL</name>
<evidence type="ECO:0000313" key="1">
    <source>
        <dbReference type="EMBL" id="PTU49102.1"/>
    </source>
</evidence>
<evidence type="ECO:0000313" key="2">
    <source>
        <dbReference type="Proteomes" id="UP000244874"/>
    </source>
</evidence>
<gene>
    <name evidence="1" type="ORF">DBB42_27115</name>
</gene>
<comment type="caution">
    <text evidence="1">The sequence shown here is derived from an EMBL/GenBank/DDBJ whole genome shotgun (WGS) entry which is preliminary data.</text>
</comment>
<accession>A0A2R7UCK8</accession>
<dbReference type="Proteomes" id="UP000244874">
    <property type="component" value="Unassembled WGS sequence"/>
</dbReference>
<sequence>MGAASAANTGAAGAMHRVACFAGKPAPTGTALASS</sequence>
<organism evidence="1 2">
    <name type="scientific">Pseudomonas plecoglossicida</name>
    <dbReference type="NCBI Taxonomy" id="70775"/>
    <lineage>
        <taxon>Bacteria</taxon>
        <taxon>Pseudomonadati</taxon>
        <taxon>Pseudomonadota</taxon>
        <taxon>Gammaproteobacteria</taxon>
        <taxon>Pseudomonadales</taxon>
        <taxon>Pseudomonadaceae</taxon>
        <taxon>Pseudomonas</taxon>
    </lineage>
</organism>
<dbReference type="EMBL" id="QANO01000196">
    <property type="protein sequence ID" value="PTU49102.1"/>
    <property type="molecule type" value="Genomic_DNA"/>
</dbReference>
<proteinExistence type="predicted"/>
<protein>
    <submittedName>
        <fullName evidence="1">Diguanylate cyclase</fullName>
    </submittedName>
</protein>
<dbReference type="AlphaFoldDB" id="A0A2R7UCK8"/>
<reference evidence="1 2" key="1">
    <citation type="submission" date="2018-04" db="EMBL/GenBank/DDBJ databases">
        <authorList>
            <person name="Go L.Y."/>
            <person name="Mitchell J.A."/>
        </authorList>
    </citation>
    <scope>NUCLEOTIDE SEQUENCE [LARGE SCALE GENOMIC DNA]</scope>
    <source>
        <strain evidence="1 2">KCJK7865</strain>
    </source>
</reference>